<feature type="compositionally biased region" description="Basic and acidic residues" evidence="1">
    <location>
        <begin position="337"/>
        <end position="346"/>
    </location>
</feature>
<evidence type="ECO:0000256" key="1">
    <source>
        <dbReference type="SAM" id="MobiDB-lite"/>
    </source>
</evidence>
<feature type="compositionally biased region" description="Basic and acidic residues" evidence="1">
    <location>
        <begin position="305"/>
        <end position="315"/>
    </location>
</feature>
<feature type="region of interest" description="Disordered" evidence="1">
    <location>
        <begin position="337"/>
        <end position="370"/>
    </location>
</feature>
<accession>A0A4S9DQR3</accession>
<proteinExistence type="predicted"/>
<dbReference type="AlphaFoldDB" id="A0A4S9DQR3"/>
<protein>
    <submittedName>
        <fullName evidence="2">Uncharacterized protein</fullName>
    </submittedName>
</protein>
<feature type="region of interest" description="Disordered" evidence="1">
    <location>
        <begin position="265"/>
        <end position="315"/>
    </location>
</feature>
<feature type="region of interest" description="Disordered" evidence="1">
    <location>
        <begin position="188"/>
        <end position="231"/>
    </location>
</feature>
<feature type="compositionally biased region" description="Basic and acidic residues" evidence="1">
    <location>
        <begin position="20"/>
        <end position="34"/>
    </location>
</feature>
<feature type="region of interest" description="Disordered" evidence="1">
    <location>
        <begin position="112"/>
        <end position="172"/>
    </location>
</feature>
<sequence length="570" mass="64146">MPLTDLAMSNSDLTRFERESAARLREEEARHEGVSETIAFLTPRRPPHTRSASGAHGFGSRYEPGTPRNPFPGPGSQHRRRHEAPVSIHTSPDALLNGALVASAERMHRMREELLTPSRPRQPDFGGGSTSRRRRADRSLSPFQDLVTPTRRSRAEPASRSARTSRSVRFDETPLEEQLAALRRRVEELSATSPSVRRTPAFRDEEDPTLMSGGAGGPVNPALNAGSPYVRPGPTNDLDARRRADRAAEEDRLAALERNQREYDLLRSRSPRLGSAGRGRDAARTHTPEHISLADRTRRPYAVGPEEREQRRRDFEAAAEAERLVDAEELVEEERRAAERGRRLSRGDPPVFDLRSPSRSRSPSPNFPAGHPVGAVEVLQDFMCFRCTYHLKATEIDACDASHEPGMSKACWRCAGNRHRCIPLHAILTPYFNDVVRAKDALLLAQNRQSSHLRTYELIVQRTLLEFHNRRRQHGNSSTQRVGDIAVPRVFHRNMTTDEIMRREALIESQRMRRALEAAATPRERRSRSRARGGGGRQGRRPRRSSGPAGVSPMELDSIEGYSDDDYSEE</sequence>
<feature type="compositionally biased region" description="Low complexity" evidence="1">
    <location>
        <begin position="355"/>
        <end position="364"/>
    </location>
</feature>
<dbReference type="EMBL" id="QZAV01000582">
    <property type="protein sequence ID" value="THX23435.1"/>
    <property type="molecule type" value="Genomic_DNA"/>
</dbReference>
<feature type="compositionally biased region" description="Low complexity" evidence="1">
    <location>
        <begin position="156"/>
        <end position="167"/>
    </location>
</feature>
<comment type="caution">
    <text evidence="2">The sequence shown here is derived from an EMBL/GenBank/DDBJ whole genome shotgun (WGS) entry which is preliminary data.</text>
</comment>
<evidence type="ECO:0000313" key="3">
    <source>
        <dbReference type="Proteomes" id="UP000308953"/>
    </source>
</evidence>
<feature type="compositionally biased region" description="Basic and acidic residues" evidence="1">
    <location>
        <begin position="278"/>
        <end position="298"/>
    </location>
</feature>
<reference evidence="2 3" key="1">
    <citation type="submission" date="2018-10" db="EMBL/GenBank/DDBJ databases">
        <title>Fifty Aureobasidium pullulans genomes reveal a recombining polyextremotolerant generalist.</title>
        <authorList>
            <person name="Gostincar C."/>
            <person name="Turk M."/>
            <person name="Zajc J."/>
            <person name="Gunde-Cimerman N."/>
        </authorList>
    </citation>
    <scope>NUCLEOTIDE SEQUENCE [LARGE SCALE GENOMIC DNA]</scope>
    <source>
        <strain evidence="2 3">EXF-9785</strain>
    </source>
</reference>
<dbReference type="Proteomes" id="UP000308953">
    <property type="component" value="Unassembled WGS sequence"/>
</dbReference>
<feature type="region of interest" description="Disordered" evidence="1">
    <location>
        <begin position="20"/>
        <end position="95"/>
    </location>
</feature>
<evidence type="ECO:0000313" key="2">
    <source>
        <dbReference type="EMBL" id="THX23435.1"/>
    </source>
</evidence>
<gene>
    <name evidence="2" type="ORF">D6D10_10318</name>
</gene>
<feature type="region of interest" description="Disordered" evidence="1">
    <location>
        <begin position="516"/>
        <end position="570"/>
    </location>
</feature>
<organism evidence="2 3">
    <name type="scientific">Aureobasidium pullulans</name>
    <name type="common">Black yeast</name>
    <name type="synonym">Pullularia pullulans</name>
    <dbReference type="NCBI Taxonomy" id="5580"/>
    <lineage>
        <taxon>Eukaryota</taxon>
        <taxon>Fungi</taxon>
        <taxon>Dikarya</taxon>
        <taxon>Ascomycota</taxon>
        <taxon>Pezizomycotina</taxon>
        <taxon>Dothideomycetes</taxon>
        <taxon>Dothideomycetidae</taxon>
        <taxon>Dothideales</taxon>
        <taxon>Saccotheciaceae</taxon>
        <taxon>Aureobasidium</taxon>
    </lineage>
</organism>
<name>A0A4S9DQR3_AURPU</name>